<protein>
    <recommendedName>
        <fullName evidence="1">F-box domain-containing protein</fullName>
    </recommendedName>
</protein>
<dbReference type="InterPro" id="IPR001810">
    <property type="entry name" value="F-box_dom"/>
</dbReference>
<comment type="caution">
    <text evidence="2">The sequence shown here is derived from an EMBL/GenBank/DDBJ whole genome shotgun (WGS) entry which is preliminary data.</text>
</comment>
<dbReference type="SUPFAM" id="SSF81383">
    <property type="entry name" value="F-box domain"/>
    <property type="match status" value="1"/>
</dbReference>
<evidence type="ECO:0000259" key="1">
    <source>
        <dbReference type="Pfam" id="PF00646"/>
    </source>
</evidence>
<evidence type="ECO:0000313" key="3">
    <source>
        <dbReference type="Proteomes" id="UP001443914"/>
    </source>
</evidence>
<dbReference type="Pfam" id="PF00646">
    <property type="entry name" value="F-box"/>
    <property type="match status" value="1"/>
</dbReference>
<dbReference type="Proteomes" id="UP001443914">
    <property type="component" value="Unassembled WGS sequence"/>
</dbReference>
<accession>A0AAW1JSJ0</accession>
<dbReference type="AlphaFoldDB" id="A0AAW1JSJ0"/>
<gene>
    <name evidence="2" type="ORF">RND81_07G186200</name>
</gene>
<dbReference type="EMBL" id="JBDFQZ010000007">
    <property type="protein sequence ID" value="KAK9707280.1"/>
    <property type="molecule type" value="Genomic_DNA"/>
</dbReference>
<evidence type="ECO:0000313" key="2">
    <source>
        <dbReference type="EMBL" id="KAK9707280.1"/>
    </source>
</evidence>
<reference evidence="2" key="1">
    <citation type="submission" date="2024-03" db="EMBL/GenBank/DDBJ databases">
        <title>WGS assembly of Saponaria officinalis var. Norfolk2.</title>
        <authorList>
            <person name="Jenkins J."/>
            <person name="Shu S."/>
            <person name="Grimwood J."/>
            <person name="Barry K."/>
            <person name="Goodstein D."/>
            <person name="Schmutz J."/>
            <person name="Leebens-Mack J."/>
            <person name="Osbourn A."/>
        </authorList>
    </citation>
    <scope>NUCLEOTIDE SEQUENCE [LARGE SCALE GENOMIC DNA]</scope>
    <source>
        <strain evidence="2">JIC</strain>
    </source>
</reference>
<proteinExistence type="predicted"/>
<feature type="domain" description="F-box" evidence="1">
    <location>
        <begin position="43"/>
        <end position="70"/>
    </location>
</feature>
<dbReference type="Gene3D" id="1.20.1280.50">
    <property type="match status" value="1"/>
</dbReference>
<dbReference type="InterPro" id="IPR036047">
    <property type="entry name" value="F-box-like_dom_sf"/>
</dbReference>
<organism evidence="2 3">
    <name type="scientific">Saponaria officinalis</name>
    <name type="common">Common soapwort</name>
    <name type="synonym">Lychnis saponaria</name>
    <dbReference type="NCBI Taxonomy" id="3572"/>
    <lineage>
        <taxon>Eukaryota</taxon>
        <taxon>Viridiplantae</taxon>
        <taxon>Streptophyta</taxon>
        <taxon>Embryophyta</taxon>
        <taxon>Tracheophyta</taxon>
        <taxon>Spermatophyta</taxon>
        <taxon>Magnoliopsida</taxon>
        <taxon>eudicotyledons</taxon>
        <taxon>Gunneridae</taxon>
        <taxon>Pentapetalae</taxon>
        <taxon>Caryophyllales</taxon>
        <taxon>Caryophyllaceae</taxon>
        <taxon>Caryophylleae</taxon>
        <taxon>Saponaria</taxon>
    </lineage>
</organism>
<keyword evidence="3" id="KW-1185">Reference proteome</keyword>
<name>A0AAW1JSJ0_SAPOF</name>
<sequence length="70" mass="8148">MALSLGQYKHRLLYSRKMENILKERLNKQAELSKGVSIDVGNHIPENLIIEILSWLPVRTLLQFKTVCKQ</sequence>